<dbReference type="InterPro" id="IPR008271">
    <property type="entry name" value="Ser/Thr_kinase_AS"/>
</dbReference>
<dbReference type="Gene3D" id="3.30.200.20">
    <property type="entry name" value="Phosphorylase Kinase, domain 1"/>
    <property type="match status" value="1"/>
</dbReference>
<evidence type="ECO:0000256" key="9">
    <source>
        <dbReference type="SAM" id="MobiDB-lite"/>
    </source>
</evidence>
<evidence type="ECO:0000259" key="10">
    <source>
        <dbReference type="PROSITE" id="PS50011"/>
    </source>
</evidence>
<dbReference type="CDD" id="cd19903">
    <property type="entry name" value="DSRM_EIF2AK2_rpt1"/>
    <property type="match status" value="1"/>
</dbReference>
<dbReference type="GO" id="GO:0004694">
    <property type="term" value="F:eukaryotic translation initiation factor 2alpha kinase activity"/>
    <property type="evidence" value="ECO:0007669"/>
    <property type="project" value="Ensembl"/>
</dbReference>
<dbReference type="GO" id="GO:0042802">
    <property type="term" value="F:identical protein binding"/>
    <property type="evidence" value="ECO:0007669"/>
    <property type="project" value="Ensembl"/>
</dbReference>
<dbReference type="GO" id="GO:0034198">
    <property type="term" value="P:cellular response to amino acid starvation"/>
    <property type="evidence" value="ECO:0007669"/>
    <property type="project" value="Ensembl"/>
</dbReference>
<dbReference type="GO" id="GO:0033689">
    <property type="term" value="P:negative regulation of osteoblast proliferation"/>
    <property type="evidence" value="ECO:0007669"/>
    <property type="project" value="Ensembl"/>
</dbReference>
<evidence type="ECO:0000256" key="2">
    <source>
        <dbReference type="ARBA" id="ARBA00022741"/>
    </source>
</evidence>
<feature type="domain" description="DRBM" evidence="11">
    <location>
        <begin position="20"/>
        <end position="88"/>
    </location>
</feature>
<dbReference type="PANTHER" id="PTHR11042">
    <property type="entry name" value="EUKARYOTIC TRANSLATION INITIATION FACTOR 2-ALPHA KINASE EIF2-ALPHA KINASE -RELATED"/>
    <property type="match status" value="1"/>
</dbReference>
<dbReference type="Gene3D" id="1.10.510.10">
    <property type="entry name" value="Transferase(Phosphotransferase) domain 1"/>
    <property type="match status" value="1"/>
</dbReference>
<feature type="compositionally biased region" description="Polar residues" evidence="9">
    <location>
        <begin position="173"/>
        <end position="183"/>
    </location>
</feature>
<dbReference type="Ensembl" id="ENSAPLT00000029871.1">
    <property type="protein sequence ID" value="ENSAPLP00000023922.1"/>
    <property type="gene ID" value="ENSAPLG00000030443.1"/>
</dbReference>
<feature type="domain" description="Protein kinase" evidence="10">
    <location>
        <begin position="229"/>
        <end position="483"/>
    </location>
</feature>
<dbReference type="GO" id="GO:0005634">
    <property type="term" value="C:nucleus"/>
    <property type="evidence" value="ECO:0007669"/>
    <property type="project" value="TreeGrafter"/>
</dbReference>
<evidence type="ECO:0000259" key="11">
    <source>
        <dbReference type="PROSITE" id="PS50137"/>
    </source>
</evidence>
<dbReference type="InterPro" id="IPR000719">
    <property type="entry name" value="Prot_kinase_dom"/>
</dbReference>
<dbReference type="GO" id="GO:0005829">
    <property type="term" value="C:cytosol"/>
    <property type="evidence" value="ECO:0007669"/>
    <property type="project" value="Ensembl"/>
</dbReference>
<evidence type="ECO:0000256" key="6">
    <source>
        <dbReference type="PROSITE-ProRule" id="PRU00266"/>
    </source>
</evidence>
<dbReference type="PROSITE" id="PS50011">
    <property type="entry name" value="PROTEIN_KINASE_DOM"/>
    <property type="match status" value="1"/>
</dbReference>
<sequence length="483" mass="55742">MAVNIYRIFVLRYCVKMERECMGKINSYCQRNKLQLDYVTVDMKGPSHDPEFKVVVKIDNVEYGSGSAKTKKEARAVAAKKTWEMIEQQQNSHSNMQAPEQMMSPVTSPFGLAVDYVSLLNEYSKKTLHVVNYNNTSYLGDAHEPMHVRSKDTDAYLAEKMRDLLPSEKASPLQRNGQNSAMKSTRKLAPNFNNTNNKEEKKMLDSNKSLPNNSEENEYTADERFLKDYKNIEPIGEGGFGNVFKATAKTDEMIYAIKRVELKEKVKREVQGLARLRYKYVVRYYCSWEGLDYMTYTRSRQKSETKIPCLFIQIEFCEQGTLKNWIENNRLKQKYNEMALKKFLQILKGVNYIHSKGLIHRDLKPQNIFISSDDQIKIGDFGLVTSVTYETLTGNRGTKSYMAPEQVIILLLLPLHAFHSINSVLVWHNVREGKFPEGFTKQFKTQASIIRRMLSKDASKRPCAFEIFEHLKRAAADNSLKAQ</sequence>
<dbReference type="GO" id="GO:0048471">
    <property type="term" value="C:perinuclear region of cytoplasm"/>
    <property type="evidence" value="ECO:0007669"/>
    <property type="project" value="Ensembl"/>
</dbReference>
<dbReference type="GO" id="GO:0140374">
    <property type="term" value="P:antiviral innate immune response"/>
    <property type="evidence" value="ECO:0007669"/>
    <property type="project" value="Ensembl"/>
</dbReference>
<dbReference type="SMART" id="SM00358">
    <property type="entry name" value="DSRM"/>
    <property type="match status" value="1"/>
</dbReference>
<name>A0A493TDG7_ANAPP</name>
<reference evidence="12" key="2">
    <citation type="submission" date="2025-08" db="UniProtKB">
        <authorList>
            <consortium name="Ensembl"/>
        </authorList>
    </citation>
    <scope>IDENTIFICATION</scope>
</reference>
<keyword evidence="8" id="KW-0723">Serine/threonine-protein kinase</keyword>
<dbReference type="PROSITE" id="PS50137">
    <property type="entry name" value="DS_RBD"/>
    <property type="match status" value="1"/>
</dbReference>
<reference evidence="12 13" key="1">
    <citation type="submission" date="2017-10" db="EMBL/GenBank/DDBJ databases">
        <title>A new Pekin duck reference genome.</title>
        <authorList>
            <person name="Hou Z.-C."/>
            <person name="Zhou Z.-K."/>
            <person name="Zhu F."/>
            <person name="Hou S.-S."/>
        </authorList>
    </citation>
    <scope>NUCLEOTIDE SEQUENCE [LARGE SCALE GENOMIC DNA]</scope>
</reference>
<dbReference type="InterPro" id="IPR050339">
    <property type="entry name" value="CC_SR_Kinase"/>
</dbReference>
<dbReference type="AlphaFoldDB" id="A0A493TDG7"/>
<dbReference type="PROSITE" id="PS00108">
    <property type="entry name" value="PROTEIN_KINASE_ST"/>
    <property type="match status" value="1"/>
</dbReference>
<dbReference type="STRING" id="8840.ENSAPLP00000023922"/>
<accession>A0A493TDG7</accession>
<evidence type="ECO:0000256" key="3">
    <source>
        <dbReference type="ARBA" id="ARBA00022777"/>
    </source>
</evidence>
<dbReference type="GO" id="GO:0017148">
    <property type="term" value="P:negative regulation of translation"/>
    <property type="evidence" value="ECO:0007669"/>
    <property type="project" value="Ensembl"/>
</dbReference>
<keyword evidence="13" id="KW-1185">Reference proteome</keyword>
<keyword evidence="1" id="KW-0808">Transferase</keyword>
<organism evidence="12 13">
    <name type="scientific">Anas platyrhynchos platyrhynchos</name>
    <name type="common">Northern mallard</name>
    <dbReference type="NCBI Taxonomy" id="8840"/>
    <lineage>
        <taxon>Eukaryota</taxon>
        <taxon>Metazoa</taxon>
        <taxon>Chordata</taxon>
        <taxon>Craniata</taxon>
        <taxon>Vertebrata</taxon>
        <taxon>Euteleostomi</taxon>
        <taxon>Archelosauria</taxon>
        <taxon>Archosauria</taxon>
        <taxon>Dinosauria</taxon>
        <taxon>Saurischia</taxon>
        <taxon>Theropoda</taxon>
        <taxon>Coelurosauria</taxon>
        <taxon>Aves</taxon>
        <taxon>Neognathae</taxon>
        <taxon>Galloanserae</taxon>
        <taxon>Anseriformes</taxon>
        <taxon>Anatidae</taxon>
        <taxon>Anatinae</taxon>
        <taxon>Anas</taxon>
    </lineage>
</organism>
<dbReference type="Gene3D" id="3.30.160.20">
    <property type="match status" value="1"/>
</dbReference>
<dbReference type="InterPro" id="IPR044452">
    <property type="entry name" value="EIF2AK2_DSRM_1"/>
</dbReference>
<dbReference type="GeneTree" id="ENSGT00940000160736"/>
<dbReference type="OMA" id="WHNVREG"/>
<feature type="region of interest" description="Disordered" evidence="9">
    <location>
        <begin position="166"/>
        <end position="221"/>
    </location>
</feature>
<dbReference type="SUPFAM" id="SSF54768">
    <property type="entry name" value="dsRNA-binding domain-like"/>
    <property type="match status" value="1"/>
</dbReference>
<dbReference type="InterPro" id="IPR014720">
    <property type="entry name" value="dsRBD_dom"/>
</dbReference>
<dbReference type="GO" id="GO:0003725">
    <property type="term" value="F:double-stranded RNA binding"/>
    <property type="evidence" value="ECO:0007669"/>
    <property type="project" value="Ensembl"/>
</dbReference>
<dbReference type="PANTHER" id="PTHR11042:SF163">
    <property type="entry name" value="INTERFERON-INDUCED, DOUBLE-STRANDED RNA-ACTIVATED PROTEIN KINASE"/>
    <property type="match status" value="1"/>
</dbReference>
<evidence type="ECO:0000256" key="1">
    <source>
        <dbReference type="ARBA" id="ARBA00022679"/>
    </source>
</evidence>
<dbReference type="Pfam" id="PF00035">
    <property type="entry name" value="dsrm"/>
    <property type="match status" value="1"/>
</dbReference>
<evidence type="ECO:0000256" key="5">
    <source>
        <dbReference type="ARBA" id="ARBA00037982"/>
    </source>
</evidence>
<dbReference type="PROSITE" id="PS00107">
    <property type="entry name" value="PROTEIN_KINASE_ATP"/>
    <property type="match status" value="1"/>
</dbReference>
<dbReference type="SMART" id="SM00220">
    <property type="entry name" value="S_TKc"/>
    <property type="match status" value="1"/>
</dbReference>
<dbReference type="GO" id="GO:0045071">
    <property type="term" value="P:negative regulation of viral genome replication"/>
    <property type="evidence" value="ECO:0007669"/>
    <property type="project" value="Ensembl"/>
</dbReference>
<proteinExistence type="inferred from homology"/>
<protein>
    <submittedName>
        <fullName evidence="12">Eukaryotic translation initiation factor 2 alpha kinase 2</fullName>
    </submittedName>
</protein>
<dbReference type="GO" id="GO:0006413">
    <property type="term" value="P:translational initiation"/>
    <property type="evidence" value="ECO:0007669"/>
    <property type="project" value="Ensembl"/>
</dbReference>
<keyword evidence="4 7" id="KW-0067">ATP-binding</keyword>
<evidence type="ECO:0000313" key="12">
    <source>
        <dbReference type="Ensembl" id="ENSAPLP00000023922.1"/>
    </source>
</evidence>
<keyword evidence="3" id="KW-0418">Kinase</keyword>
<dbReference type="Proteomes" id="UP000016666">
    <property type="component" value="Chromosome 3"/>
</dbReference>
<evidence type="ECO:0000256" key="4">
    <source>
        <dbReference type="ARBA" id="ARBA00022840"/>
    </source>
</evidence>
<evidence type="ECO:0000313" key="13">
    <source>
        <dbReference type="Proteomes" id="UP000016666"/>
    </source>
</evidence>
<dbReference type="GO" id="GO:0035455">
    <property type="term" value="P:response to interferon-alpha"/>
    <property type="evidence" value="ECO:0007669"/>
    <property type="project" value="Ensembl"/>
</dbReference>
<keyword evidence="2 7" id="KW-0547">Nucleotide-binding</keyword>
<gene>
    <name evidence="12" type="primary">EIF2AK2</name>
</gene>
<reference evidence="12" key="3">
    <citation type="submission" date="2025-09" db="UniProtKB">
        <authorList>
            <consortium name="Ensembl"/>
        </authorList>
    </citation>
    <scope>IDENTIFICATION</scope>
</reference>
<dbReference type="InterPro" id="IPR017441">
    <property type="entry name" value="Protein_kinase_ATP_BS"/>
</dbReference>
<comment type="similarity">
    <text evidence="5">Belongs to the protein kinase superfamily. Ser/Thr protein kinase family. GCN2 subfamily.</text>
</comment>
<dbReference type="InterPro" id="IPR011009">
    <property type="entry name" value="Kinase-like_dom_sf"/>
</dbReference>
<keyword evidence="6" id="KW-0694">RNA-binding</keyword>
<feature type="binding site" evidence="7">
    <location>
        <position position="258"/>
    </location>
    <ligand>
        <name>ATP</name>
        <dbReference type="ChEBI" id="CHEBI:30616"/>
    </ligand>
</feature>
<dbReference type="GO" id="GO:0005524">
    <property type="term" value="F:ATP binding"/>
    <property type="evidence" value="ECO:0007669"/>
    <property type="project" value="UniProtKB-UniRule"/>
</dbReference>
<dbReference type="GO" id="GO:0043410">
    <property type="term" value="P:positive regulation of MAPK cascade"/>
    <property type="evidence" value="ECO:0007669"/>
    <property type="project" value="Ensembl"/>
</dbReference>
<dbReference type="SUPFAM" id="SSF56112">
    <property type="entry name" value="Protein kinase-like (PK-like)"/>
    <property type="match status" value="1"/>
</dbReference>
<evidence type="ECO:0000256" key="8">
    <source>
        <dbReference type="RuleBase" id="RU000304"/>
    </source>
</evidence>
<evidence type="ECO:0000256" key="7">
    <source>
        <dbReference type="PROSITE-ProRule" id="PRU10141"/>
    </source>
</evidence>
<dbReference type="Pfam" id="PF00069">
    <property type="entry name" value="Pkinase"/>
    <property type="match status" value="1"/>
</dbReference>